<dbReference type="VEuPathDB" id="VectorBase:AFUN009610"/>
<evidence type="ECO:0000256" key="5">
    <source>
        <dbReference type="SAM" id="SignalP"/>
    </source>
</evidence>
<name>A0A182RTK7_ANOFN</name>
<feature type="domain" description="Spaetzle" evidence="6">
    <location>
        <begin position="219"/>
        <end position="311"/>
    </location>
</feature>
<feature type="chain" id="PRO_5008135008" description="Spaetzle domain-containing protein" evidence="5">
    <location>
        <begin position="26"/>
        <end position="320"/>
    </location>
</feature>
<organism evidence="7">
    <name type="scientific">Anopheles funestus</name>
    <name type="common">African malaria mosquito</name>
    <dbReference type="NCBI Taxonomy" id="62324"/>
    <lineage>
        <taxon>Eukaryota</taxon>
        <taxon>Metazoa</taxon>
        <taxon>Ecdysozoa</taxon>
        <taxon>Arthropoda</taxon>
        <taxon>Hexapoda</taxon>
        <taxon>Insecta</taxon>
        <taxon>Pterygota</taxon>
        <taxon>Neoptera</taxon>
        <taxon>Endopterygota</taxon>
        <taxon>Diptera</taxon>
        <taxon>Nematocera</taxon>
        <taxon>Culicoidea</taxon>
        <taxon>Culicidae</taxon>
        <taxon>Anophelinae</taxon>
        <taxon>Anopheles</taxon>
    </lineage>
</organism>
<reference evidence="7" key="1">
    <citation type="submission" date="2020-05" db="UniProtKB">
        <authorList>
            <consortium name="EnsemblMetazoa"/>
        </authorList>
    </citation>
    <scope>IDENTIFICATION</scope>
    <source>
        <strain evidence="7">FUMOZ</strain>
    </source>
</reference>
<evidence type="ECO:0000256" key="2">
    <source>
        <dbReference type="ARBA" id="ARBA00023157"/>
    </source>
</evidence>
<keyword evidence="2" id="KW-1015">Disulfide bond</keyword>
<evidence type="ECO:0000256" key="3">
    <source>
        <dbReference type="ARBA" id="ARBA00023180"/>
    </source>
</evidence>
<dbReference type="GO" id="GO:0005121">
    <property type="term" value="F:Toll binding"/>
    <property type="evidence" value="ECO:0007669"/>
    <property type="project" value="TreeGrafter"/>
</dbReference>
<dbReference type="GO" id="GO:0005615">
    <property type="term" value="C:extracellular space"/>
    <property type="evidence" value="ECO:0007669"/>
    <property type="project" value="UniProtKB-ARBA"/>
</dbReference>
<feature type="region of interest" description="Disordered" evidence="4">
    <location>
        <begin position="64"/>
        <end position="98"/>
    </location>
</feature>
<keyword evidence="1 5" id="KW-0732">Signal</keyword>
<evidence type="ECO:0000313" key="7">
    <source>
        <dbReference type="EnsemblMetazoa" id="AFUN009610-PA"/>
    </source>
</evidence>
<feature type="region of interest" description="Disordered" evidence="4">
    <location>
        <begin position="124"/>
        <end position="144"/>
    </location>
</feature>
<feature type="signal peptide" evidence="5">
    <location>
        <begin position="1"/>
        <end position="25"/>
    </location>
</feature>
<feature type="compositionally biased region" description="Basic and acidic residues" evidence="4">
    <location>
        <begin position="64"/>
        <end position="74"/>
    </location>
</feature>
<protein>
    <recommendedName>
        <fullName evidence="6">Spaetzle domain-containing protein</fullName>
    </recommendedName>
</protein>
<evidence type="ECO:0000256" key="1">
    <source>
        <dbReference type="ARBA" id="ARBA00022729"/>
    </source>
</evidence>
<dbReference type="PANTHER" id="PTHR23199:SF12">
    <property type="entry name" value="NEUROTROPHIN 1-RELATED"/>
    <property type="match status" value="1"/>
</dbReference>
<sequence length="320" mass="36275">MAHHQTGRALLILFTFQLFIVSLYANPQTFGPLIRDRAIRDRQQTSEEDLNANIERIYRKDFKTAAPPKEHSTDEVEPSPTELVARSNAGSTTRPRRPIENNEQNAMVYVIRDSDGKLVPKFAEPSSIATTPRSASKPDPPLPNEKNGMFVLKLSTPSNQSLMEVEDPKFEDGSYPSGYPIELIDNILKMHKGYYEDVFEKTFKREPLTTRVNSESDKYLCASETRTEYPTSSVDNVAIVNVKGFYQPVVYEMCLNNGSTCSKSNTSAKYKLICLQTYRYYKMFVAPIETSSEPDKFKFIDVRLPACCKCAQVPEDATMK</sequence>
<dbReference type="InterPro" id="IPR052444">
    <property type="entry name" value="Spz/Toll_ligand-like"/>
</dbReference>
<keyword evidence="3" id="KW-0325">Glycoprotein</keyword>
<dbReference type="PANTHER" id="PTHR23199">
    <property type="entry name" value="NEUROTROPHIN 1-RELATED"/>
    <property type="match status" value="1"/>
</dbReference>
<dbReference type="GO" id="GO:0008083">
    <property type="term" value="F:growth factor activity"/>
    <property type="evidence" value="ECO:0007669"/>
    <property type="project" value="TreeGrafter"/>
</dbReference>
<dbReference type="InterPro" id="IPR032104">
    <property type="entry name" value="Spaetzle"/>
</dbReference>
<dbReference type="VEuPathDB" id="VectorBase:AFUN2_003773"/>
<dbReference type="Gene3D" id="2.10.90.10">
    <property type="entry name" value="Cystine-knot cytokines"/>
    <property type="match status" value="1"/>
</dbReference>
<evidence type="ECO:0000256" key="4">
    <source>
        <dbReference type="SAM" id="MobiDB-lite"/>
    </source>
</evidence>
<dbReference type="GO" id="GO:0045087">
    <property type="term" value="P:innate immune response"/>
    <property type="evidence" value="ECO:0007669"/>
    <property type="project" value="TreeGrafter"/>
</dbReference>
<dbReference type="InterPro" id="IPR029034">
    <property type="entry name" value="Cystine-knot_cytokine"/>
</dbReference>
<dbReference type="EnsemblMetazoa" id="AFUN009610-RA">
    <property type="protein sequence ID" value="AFUN009610-PA"/>
    <property type="gene ID" value="AFUN009610"/>
</dbReference>
<dbReference type="AlphaFoldDB" id="A0A182RTK7"/>
<accession>A0A182RTK7</accession>
<dbReference type="GO" id="GO:0021556">
    <property type="term" value="P:central nervous system formation"/>
    <property type="evidence" value="ECO:0007669"/>
    <property type="project" value="TreeGrafter"/>
</dbReference>
<dbReference type="Pfam" id="PF16077">
    <property type="entry name" value="Spaetzle"/>
    <property type="match status" value="1"/>
</dbReference>
<dbReference type="SUPFAM" id="SSF57501">
    <property type="entry name" value="Cystine-knot cytokines"/>
    <property type="match status" value="1"/>
</dbReference>
<proteinExistence type="predicted"/>
<dbReference type="STRING" id="62324.A0A182RTK7"/>
<evidence type="ECO:0000259" key="6">
    <source>
        <dbReference type="Pfam" id="PF16077"/>
    </source>
</evidence>